<organism evidence="2 3">
    <name type="scientific">Symbiodinium pilosum</name>
    <name type="common">Dinoflagellate</name>
    <dbReference type="NCBI Taxonomy" id="2952"/>
    <lineage>
        <taxon>Eukaryota</taxon>
        <taxon>Sar</taxon>
        <taxon>Alveolata</taxon>
        <taxon>Dinophyceae</taxon>
        <taxon>Suessiales</taxon>
        <taxon>Symbiodiniaceae</taxon>
        <taxon>Symbiodinium</taxon>
    </lineage>
</organism>
<feature type="non-terminal residue" evidence="2">
    <location>
        <position position="334"/>
    </location>
</feature>
<feature type="domain" description="Reverse transcriptase Ty1/copia-type" evidence="1">
    <location>
        <begin position="15"/>
        <end position="192"/>
    </location>
</feature>
<gene>
    <name evidence="2" type="primary">TY5A</name>
    <name evidence="2" type="ORF">SPIL2461_LOCUS7780</name>
</gene>
<dbReference type="SUPFAM" id="SSF56672">
    <property type="entry name" value="DNA/RNA polymerases"/>
    <property type="match status" value="1"/>
</dbReference>
<evidence type="ECO:0000313" key="2">
    <source>
        <dbReference type="EMBL" id="CAE7333552.1"/>
    </source>
</evidence>
<name>A0A812PGT3_SYMPI</name>
<dbReference type="InterPro" id="IPR013103">
    <property type="entry name" value="RVT_2"/>
</dbReference>
<proteinExistence type="predicted"/>
<dbReference type="Pfam" id="PF07727">
    <property type="entry name" value="RVT_2"/>
    <property type="match status" value="1"/>
</dbReference>
<dbReference type="InterPro" id="IPR043502">
    <property type="entry name" value="DNA/RNA_pol_sf"/>
</dbReference>
<protein>
    <submittedName>
        <fullName evidence="2">TY5A protein</fullName>
    </submittedName>
</protein>
<accession>A0A812PGT3</accession>
<dbReference type="EMBL" id="CAJNIZ010012402">
    <property type="protein sequence ID" value="CAE7333552.1"/>
    <property type="molecule type" value="Genomic_DNA"/>
</dbReference>
<feature type="non-terminal residue" evidence="2">
    <location>
        <position position="1"/>
    </location>
</feature>
<dbReference type="OrthoDB" id="447404at2759"/>
<dbReference type="AlphaFoldDB" id="A0A812PGT3"/>
<sequence length="334" mass="36572">DSPGRICVSPMVAGTLDIVAAFLETPISPDLPPIIASPPGILRKLHLTAEQEIWRLVRALYGLRESPRLWAIYRDGLLQALRVKLDQGEAYLKQTSVESNLWMVLEISTDRQDQDVCIAYILVYVDDILIAATRKVLLAVAKALKETWKTSELCILSSSEPIRFLGLDVAVVEDGFSLSQKGYVEEVIRAHGWDGHAKTPIAKEDAVFELKADDVEPSPEGVLSAQQLAGELLWVAQRSRPDVAYASTLASSLSTRAPLRSARIAQRAFLYLGDTPEWTLRFMPAASTLTGYGDASFAPEGGALQLADLLTKALSGSRIRELAQLWSMLDSVAN</sequence>
<evidence type="ECO:0000259" key="1">
    <source>
        <dbReference type="Pfam" id="PF07727"/>
    </source>
</evidence>
<reference evidence="2" key="1">
    <citation type="submission" date="2021-02" db="EMBL/GenBank/DDBJ databases">
        <authorList>
            <person name="Dougan E. K."/>
            <person name="Rhodes N."/>
            <person name="Thang M."/>
            <person name="Chan C."/>
        </authorList>
    </citation>
    <scope>NUCLEOTIDE SEQUENCE</scope>
</reference>
<evidence type="ECO:0000313" key="3">
    <source>
        <dbReference type="Proteomes" id="UP000649617"/>
    </source>
</evidence>
<dbReference type="Proteomes" id="UP000649617">
    <property type="component" value="Unassembled WGS sequence"/>
</dbReference>
<keyword evidence="3" id="KW-1185">Reference proteome</keyword>
<comment type="caution">
    <text evidence="2">The sequence shown here is derived from an EMBL/GenBank/DDBJ whole genome shotgun (WGS) entry which is preliminary data.</text>
</comment>